<accession>A0A7Y3RM72</accession>
<dbReference type="Proteomes" id="UP000536835">
    <property type="component" value="Unassembled WGS sequence"/>
</dbReference>
<proteinExistence type="predicted"/>
<evidence type="ECO:0008006" key="3">
    <source>
        <dbReference type="Google" id="ProtNLM"/>
    </source>
</evidence>
<sequence length="121" mass="13996">MPKPRRYARVTDPLPDRAIKVPPGAVPWVVYVLTDETRARYSISMAKDVDARVFRHRQLISPVIRHRTPILVLTERFADRYTAIARMKRLRAWALPQLIALIEAENPEWKDLSSPLPGEET</sequence>
<dbReference type="EMBL" id="JABFCX010000003">
    <property type="protein sequence ID" value="NNU16664.1"/>
    <property type="molecule type" value="Genomic_DNA"/>
</dbReference>
<dbReference type="RefSeq" id="WP_173199341.1">
    <property type="nucleotide sequence ID" value="NZ_JABFCX010000003.1"/>
</dbReference>
<evidence type="ECO:0000313" key="1">
    <source>
        <dbReference type="EMBL" id="NNU16664.1"/>
    </source>
</evidence>
<dbReference type="AlphaFoldDB" id="A0A7Y3RM72"/>
<organism evidence="1 2">
    <name type="scientific">Parvularcula mediterranea</name>
    <dbReference type="NCBI Taxonomy" id="2732508"/>
    <lineage>
        <taxon>Bacteria</taxon>
        <taxon>Pseudomonadati</taxon>
        <taxon>Pseudomonadota</taxon>
        <taxon>Alphaproteobacteria</taxon>
        <taxon>Parvularculales</taxon>
        <taxon>Parvularculaceae</taxon>
        <taxon>Parvularcula</taxon>
    </lineage>
</organism>
<name>A0A7Y3RM72_9PROT</name>
<dbReference type="InterPro" id="IPR035901">
    <property type="entry name" value="GIY-YIG_endonuc_sf"/>
</dbReference>
<evidence type="ECO:0000313" key="2">
    <source>
        <dbReference type="Proteomes" id="UP000536835"/>
    </source>
</evidence>
<protein>
    <recommendedName>
        <fullName evidence="3">GIY-YIG nuclease family protein</fullName>
    </recommendedName>
</protein>
<keyword evidence="2" id="KW-1185">Reference proteome</keyword>
<reference evidence="1 2" key="1">
    <citation type="submission" date="2020-05" db="EMBL/GenBank/DDBJ databases">
        <title>Parvularcula mediterraneae sp. nov., isolated from polypropylene straw from shallow seawater of the seashore of Laganas in Zakynthos island, Greece.</title>
        <authorList>
            <person name="Szabo I."/>
            <person name="Al-Omari J."/>
            <person name="Rado J."/>
            <person name="Szerdahelyi G.S."/>
        </authorList>
    </citation>
    <scope>NUCLEOTIDE SEQUENCE [LARGE SCALE GENOMIC DNA]</scope>
    <source>
        <strain evidence="1 2">ZS-1/3</strain>
    </source>
</reference>
<gene>
    <name evidence="1" type="ORF">HK107_10060</name>
</gene>
<comment type="caution">
    <text evidence="1">The sequence shown here is derived from an EMBL/GenBank/DDBJ whole genome shotgun (WGS) entry which is preliminary data.</text>
</comment>
<dbReference type="Gene3D" id="3.40.1440.10">
    <property type="entry name" value="GIY-YIG endonuclease"/>
    <property type="match status" value="1"/>
</dbReference>